<evidence type="ECO:0000313" key="3">
    <source>
        <dbReference type="EMBL" id="NXA77164.1"/>
    </source>
</evidence>
<sequence length="140" mass="14934">MAGALGVGPGVLALLLLWAMALLLLLALVRAGRGRNGDRDRDRPGERRGWGPPVLSAPRCRRRVAAVPVALGAAALTAALLLFPREGESPGPAGAEEIVDTFLIGRFILLAVMSLVFLGCLFLFLIYHLMEPVYAKPLHS</sequence>
<feature type="non-terminal residue" evidence="3">
    <location>
        <position position="140"/>
    </location>
</feature>
<dbReference type="AlphaFoldDB" id="A0A7K7YHK7"/>
<dbReference type="GO" id="GO:0016020">
    <property type="term" value="C:membrane"/>
    <property type="evidence" value="ECO:0007669"/>
    <property type="project" value="UniProtKB-SubCell"/>
</dbReference>
<feature type="region of interest" description="Disordered" evidence="1">
    <location>
        <begin position="34"/>
        <end position="54"/>
    </location>
</feature>
<name>A0A7K7YHK7_THRLU</name>
<dbReference type="GO" id="GO:0005929">
    <property type="term" value="C:cilium"/>
    <property type="evidence" value="ECO:0007669"/>
    <property type="project" value="UniProtKB-SubCell"/>
</dbReference>
<feature type="compositionally biased region" description="Basic and acidic residues" evidence="1">
    <location>
        <begin position="35"/>
        <end position="49"/>
    </location>
</feature>
<feature type="transmembrane region" description="Helical" evidence="2">
    <location>
        <begin position="103"/>
        <end position="127"/>
    </location>
</feature>
<proteinExistence type="predicted"/>
<keyword evidence="4" id="KW-1185">Reference proteome</keyword>
<dbReference type="PANTHER" id="PTHR31622:SF1">
    <property type="entry name" value="TRANSMEMBRANE PROTEIN 218"/>
    <property type="match status" value="1"/>
</dbReference>
<keyword evidence="2" id="KW-0812">Transmembrane</keyword>
<evidence type="ECO:0000256" key="2">
    <source>
        <dbReference type="SAM" id="Phobius"/>
    </source>
</evidence>
<feature type="transmembrane region" description="Helical" evidence="2">
    <location>
        <begin position="6"/>
        <end position="29"/>
    </location>
</feature>
<evidence type="ECO:0000256" key="1">
    <source>
        <dbReference type="SAM" id="MobiDB-lite"/>
    </source>
</evidence>
<feature type="non-terminal residue" evidence="3">
    <location>
        <position position="1"/>
    </location>
</feature>
<gene>
    <name evidence="3" type="primary">Tmem218</name>
    <name evidence="3" type="ORF">THRLUD_R14573</name>
</gene>
<organism evidence="3 4">
    <name type="scientific">Thryothorus ludovicianus</name>
    <name type="common">Carolina wren</name>
    <name type="synonym">Sylvia ludoviciana</name>
    <dbReference type="NCBI Taxonomy" id="74200"/>
    <lineage>
        <taxon>Eukaryota</taxon>
        <taxon>Metazoa</taxon>
        <taxon>Chordata</taxon>
        <taxon>Craniata</taxon>
        <taxon>Vertebrata</taxon>
        <taxon>Euteleostomi</taxon>
        <taxon>Archelosauria</taxon>
        <taxon>Archosauria</taxon>
        <taxon>Dinosauria</taxon>
        <taxon>Saurischia</taxon>
        <taxon>Theropoda</taxon>
        <taxon>Coelurosauria</taxon>
        <taxon>Aves</taxon>
        <taxon>Neognathae</taxon>
        <taxon>Neoaves</taxon>
        <taxon>Telluraves</taxon>
        <taxon>Australaves</taxon>
        <taxon>Passeriformes</taxon>
        <taxon>Certhiidae</taxon>
        <taxon>Troglodytinae</taxon>
        <taxon>Thryothorus</taxon>
    </lineage>
</organism>
<comment type="caution">
    <text evidence="3">The sequence shown here is derived from an EMBL/GenBank/DDBJ whole genome shotgun (WGS) entry which is preliminary data.</text>
</comment>
<keyword evidence="2" id="KW-0472">Membrane</keyword>
<reference evidence="3 4" key="1">
    <citation type="submission" date="2019-09" db="EMBL/GenBank/DDBJ databases">
        <title>Bird 10,000 Genomes (B10K) Project - Family phase.</title>
        <authorList>
            <person name="Zhang G."/>
        </authorList>
    </citation>
    <scope>NUCLEOTIDE SEQUENCE [LARGE SCALE GENOMIC DNA]</scope>
    <source>
        <strain evidence="3">B10K-DU-001-68</strain>
        <tissue evidence="3">Muscle</tissue>
    </source>
</reference>
<dbReference type="Proteomes" id="UP000558509">
    <property type="component" value="Unassembled WGS sequence"/>
</dbReference>
<evidence type="ECO:0000313" key="4">
    <source>
        <dbReference type="Proteomes" id="UP000558509"/>
    </source>
</evidence>
<dbReference type="InterPro" id="IPR026771">
    <property type="entry name" value="Tmem218"/>
</dbReference>
<accession>A0A7K7YHK7</accession>
<dbReference type="EMBL" id="VZTB01008022">
    <property type="protein sequence ID" value="NXA77164.1"/>
    <property type="molecule type" value="Genomic_DNA"/>
</dbReference>
<feature type="transmembrane region" description="Helical" evidence="2">
    <location>
        <begin position="64"/>
        <end position="83"/>
    </location>
</feature>
<protein>
    <submittedName>
        <fullName evidence="3">TM218 protein</fullName>
    </submittedName>
</protein>
<keyword evidence="2" id="KW-1133">Transmembrane helix</keyword>
<dbReference type="PANTHER" id="PTHR31622">
    <property type="entry name" value="TRANSMEMBRANE PROTEIN 218"/>
    <property type="match status" value="1"/>
</dbReference>